<reference evidence="1" key="2">
    <citation type="submission" date="2023-03" db="EMBL/GenBank/DDBJ databases">
        <authorList>
            <person name="Inwood S.N."/>
            <person name="Skelly J.G."/>
            <person name="Guhlin J."/>
            <person name="Harrop T.W.R."/>
            <person name="Goldson S.G."/>
            <person name="Dearden P.K."/>
        </authorList>
    </citation>
    <scope>NUCLEOTIDE SEQUENCE</scope>
    <source>
        <strain evidence="1">Lincoln</strain>
        <tissue evidence="1">Whole body</tissue>
    </source>
</reference>
<dbReference type="EMBL" id="JAQQBR010000002">
    <property type="protein sequence ID" value="KAK0180700.1"/>
    <property type="molecule type" value="Genomic_DNA"/>
</dbReference>
<sequence length="537" mass="61023">MENLWYNLSPNVLEEMIKFAPRSKYEDCPKFILEIEAVTSSMNRYVMNLIDKTRKTIFCVSSAEYSKKFPTQDAIAGKIIQIIDYWLFDIETDLNSNNMYEHQYVIMISNAEIMKLSPTTSIGSLTQTISKSLRMRGIVDSCLAVSYANDGRKFLRFCLRDNTGSIGCTAWGVLSTLLEPHLNEGVKLEISHGVIHKVDPGYKICDNDFELKLNQFSKIKIHDSDNLSVIYTHPTLEINETKLPDTSPVTDLSINQPTIPIDQSTEFKMCSNGAKPIPINSLTNIGVCTSWIRGIIDSHTGIATTRINTVFTRLQLHDHTTAIMCTVWEPICRPLSAIIKEGMIVEILHANVRPATQLYKISDFNFEIYLTKFTKINVLTSDGLIVYQYGTNLITNPQKEIKSQSTSNELLKQKFIDGKLPHNIDSLTKEGFCISWIRGIMENHAGLSFTRNNRAYTRFYLRDNTGVIHCTVWEPICTPLNQVLKAGLILEILNCKVSAVKNRLKLCNHKYEIYLNEFSSIKVFTPDDNLVYEHLSS</sequence>
<name>A0AA39L0N4_MICHY</name>
<organism evidence="1 2">
    <name type="scientific">Microctonus hyperodae</name>
    <name type="common">Parasitoid wasp</name>
    <dbReference type="NCBI Taxonomy" id="165561"/>
    <lineage>
        <taxon>Eukaryota</taxon>
        <taxon>Metazoa</taxon>
        <taxon>Ecdysozoa</taxon>
        <taxon>Arthropoda</taxon>
        <taxon>Hexapoda</taxon>
        <taxon>Insecta</taxon>
        <taxon>Pterygota</taxon>
        <taxon>Neoptera</taxon>
        <taxon>Endopterygota</taxon>
        <taxon>Hymenoptera</taxon>
        <taxon>Apocrita</taxon>
        <taxon>Ichneumonoidea</taxon>
        <taxon>Braconidae</taxon>
        <taxon>Euphorinae</taxon>
        <taxon>Microctonus</taxon>
    </lineage>
</organism>
<evidence type="ECO:0000313" key="2">
    <source>
        <dbReference type="Proteomes" id="UP001168972"/>
    </source>
</evidence>
<comment type="caution">
    <text evidence="1">The sequence shown here is derived from an EMBL/GenBank/DDBJ whole genome shotgun (WGS) entry which is preliminary data.</text>
</comment>
<dbReference type="Gene3D" id="2.40.50.140">
    <property type="entry name" value="Nucleic acid-binding proteins"/>
    <property type="match status" value="3"/>
</dbReference>
<dbReference type="InterPro" id="IPR012340">
    <property type="entry name" value="NA-bd_OB-fold"/>
</dbReference>
<accession>A0AA39L0N4</accession>
<reference evidence="1" key="1">
    <citation type="journal article" date="2023" name="bioRxiv">
        <title>Scaffold-level genome assemblies of two parasitoid biocontrol wasps reveal the parthenogenesis mechanism and an associated novel virus.</title>
        <authorList>
            <person name="Inwood S."/>
            <person name="Skelly J."/>
            <person name="Guhlin J."/>
            <person name="Harrop T."/>
            <person name="Goldson S."/>
            <person name="Dearden P."/>
        </authorList>
    </citation>
    <scope>NUCLEOTIDE SEQUENCE</scope>
    <source>
        <strain evidence="1">Lincoln</strain>
        <tissue evidence="1">Whole body</tissue>
    </source>
</reference>
<dbReference type="SUPFAM" id="SSF50249">
    <property type="entry name" value="Nucleic acid-binding proteins"/>
    <property type="match status" value="3"/>
</dbReference>
<proteinExistence type="predicted"/>
<dbReference type="Proteomes" id="UP001168972">
    <property type="component" value="Unassembled WGS sequence"/>
</dbReference>
<evidence type="ECO:0000313" key="1">
    <source>
        <dbReference type="EMBL" id="KAK0180700.1"/>
    </source>
</evidence>
<protein>
    <submittedName>
        <fullName evidence="1">Uncharacterized protein</fullName>
    </submittedName>
</protein>
<gene>
    <name evidence="1" type="ORF">PV327_003057</name>
</gene>
<dbReference type="AlphaFoldDB" id="A0AA39L0N4"/>
<keyword evidence="2" id="KW-1185">Reference proteome</keyword>